<dbReference type="PANTHER" id="PTHR33112">
    <property type="entry name" value="DOMAIN PROTEIN, PUTATIVE-RELATED"/>
    <property type="match status" value="1"/>
</dbReference>
<dbReference type="InterPro" id="IPR010730">
    <property type="entry name" value="HET"/>
</dbReference>
<reference evidence="2 3" key="1">
    <citation type="submission" date="2014-04" db="EMBL/GenBank/DDBJ databases">
        <authorList>
            <consortium name="DOE Joint Genome Institute"/>
            <person name="Kuo A."/>
            <person name="Martino E."/>
            <person name="Perotto S."/>
            <person name="Kohler A."/>
            <person name="Nagy L.G."/>
            <person name="Floudas D."/>
            <person name="Copeland A."/>
            <person name="Barry K.W."/>
            <person name="Cichocki N."/>
            <person name="Veneault-Fourrey C."/>
            <person name="LaButti K."/>
            <person name="Lindquist E.A."/>
            <person name="Lipzen A."/>
            <person name="Lundell T."/>
            <person name="Morin E."/>
            <person name="Murat C."/>
            <person name="Sun H."/>
            <person name="Tunlid A."/>
            <person name="Henrissat B."/>
            <person name="Grigoriev I.V."/>
            <person name="Hibbett D.S."/>
            <person name="Martin F."/>
            <person name="Nordberg H.P."/>
            <person name="Cantor M.N."/>
            <person name="Hua S.X."/>
        </authorList>
    </citation>
    <scope>NUCLEOTIDE SEQUENCE [LARGE SCALE GENOMIC DNA]</scope>
    <source>
        <strain evidence="2 3">Zn</strain>
    </source>
</reference>
<dbReference type="OrthoDB" id="3595582at2759"/>
<accession>A0A0C3I233</accession>
<evidence type="ECO:0000313" key="2">
    <source>
        <dbReference type="EMBL" id="KIN08492.1"/>
    </source>
</evidence>
<organism evidence="2 3">
    <name type="scientific">Oidiodendron maius (strain Zn)</name>
    <dbReference type="NCBI Taxonomy" id="913774"/>
    <lineage>
        <taxon>Eukaryota</taxon>
        <taxon>Fungi</taxon>
        <taxon>Dikarya</taxon>
        <taxon>Ascomycota</taxon>
        <taxon>Pezizomycotina</taxon>
        <taxon>Leotiomycetes</taxon>
        <taxon>Leotiomycetes incertae sedis</taxon>
        <taxon>Myxotrichaceae</taxon>
        <taxon>Oidiodendron</taxon>
    </lineage>
</organism>
<evidence type="ECO:0000259" key="1">
    <source>
        <dbReference type="Pfam" id="PF06985"/>
    </source>
</evidence>
<reference evidence="3" key="2">
    <citation type="submission" date="2015-01" db="EMBL/GenBank/DDBJ databases">
        <title>Evolutionary Origins and Diversification of the Mycorrhizal Mutualists.</title>
        <authorList>
            <consortium name="DOE Joint Genome Institute"/>
            <consortium name="Mycorrhizal Genomics Consortium"/>
            <person name="Kohler A."/>
            <person name="Kuo A."/>
            <person name="Nagy L.G."/>
            <person name="Floudas D."/>
            <person name="Copeland A."/>
            <person name="Barry K.W."/>
            <person name="Cichocki N."/>
            <person name="Veneault-Fourrey C."/>
            <person name="LaButti K."/>
            <person name="Lindquist E.A."/>
            <person name="Lipzen A."/>
            <person name="Lundell T."/>
            <person name="Morin E."/>
            <person name="Murat C."/>
            <person name="Riley R."/>
            <person name="Ohm R."/>
            <person name="Sun H."/>
            <person name="Tunlid A."/>
            <person name="Henrissat B."/>
            <person name="Grigoriev I.V."/>
            <person name="Hibbett D.S."/>
            <person name="Martin F."/>
        </authorList>
    </citation>
    <scope>NUCLEOTIDE SEQUENCE [LARGE SCALE GENOMIC DNA]</scope>
    <source>
        <strain evidence="3">Zn</strain>
    </source>
</reference>
<dbReference type="AlphaFoldDB" id="A0A0C3I233"/>
<keyword evidence="3" id="KW-1185">Reference proteome</keyword>
<dbReference type="HOGENOM" id="CLU_002639_5_3_1"/>
<proteinExistence type="predicted"/>
<protein>
    <recommendedName>
        <fullName evidence="1">Heterokaryon incompatibility domain-containing protein</fullName>
    </recommendedName>
</protein>
<dbReference type="InParanoid" id="A0A0C3I233"/>
<dbReference type="Pfam" id="PF06985">
    <property type="entry name" value="HET"/>
    <property type="match status" value="1"/>
</dbReference>
<name>A0A0C3I233_OIDMZ</name>
<evidence type="ECO:0000313" key="3">
    <source>
        <dbReference type="Proteomes" id="UP000054321"/>
    </source>
</evidence>
<sequence>MWAFLSKFNGIVINIQTGEFGTHADIDPTVSEDPSSIEVINQLKFWISQCSTGHEKCNKYIHGPENLPTRLLNVGAPGSDLIHLEDSGENPQIDQRYVALSHCWGTSQTFITSRENLKECRQGILISQLPQTHQDVIRVTRALGLQYIWIDSLCIVQDDTQDWMHEAARMASVYRDAYIVIGASNASSDSEGFLGKRVSKVANVGDKLRVSLLPPEAQRLTKISEPVKSEPLSSRAWTLQERYLPRRMISYGKDKIFWECSEMAASEDGDCIPREGDRLDLIAKTAGIEMSICKITGRSPGEITDTNYFDWYETVKAYTRRGITKPVDRLPALAGLAKALAERTGDEYLAGIWKKGLIEGLLWYGEDHLLLTPTYRAPSWSWASVDGFINFTLYNFYGRCQWKYMMANFEFTATCIESVIKPTGQDQYGSIKSGWVQLKAPLFPITSVKSWNKVSYRSPGIMMDPLRSPVCDKIIETEIRYNGKSEKLWLDGAFDVEGTKTREARLFVLLLARLPDPESSSGYYLDIRFGLILEALATNDEYKRVGIIDGTVKVRKTSIASKLLGKLHLDPHLHKVKEVEGDDEIPNLLGPDPYEGLEQKIVKIV</sequence>
<dbReference type="PANTHER" id="PTHR33112:SF16">
    <property type="entry name" value="HETEROKARYON INCOMPATIBILITY DOMAIN-CONTAINING PROTEIN"/>
    <property type="match status" value="1"/>
</dbReference>
<dbReference type="EMBL" id="KN832870">
    <property type="protein sequence ID" value="KIN08492.1"/>
    <property type="molecule type" value="Genomic_DNA"/>
</dbReference>
<feature type="domain" description="Heterokaryon incompatibility" evidence="1">
    <location>
        <begin position="97"/>
        <end position="241"/>
    </location>
</feature>
<dbReference type="Proteomes" id="UP000054321">
    <property type="component" value="Unassembled WGS sequence"/>
</dbReference>
<gene>
    <name evidence="2" type="ORF">OIDMADRAFT_140871</name>
</gene>